<gene>
    <name evidence="1" type="ORF">ES288_A07G190900v1</name>
</gene>
<name>A0A5D2FY74_GOSDA</name>
<protein>
    <submittedName>
        <fullName evidence="1">Uncharacterized protein</fullName>
    </submittedName>
</protein>
<evidence type="ECO:0000313" key="1">
    <source>
        <dbReference type="EMBL" id="TYH10612.1"/>
    </source>
</evidence>
<keyword evidence="2" id="KW-1185">Reference proteome</keyword>
<dbReference type="EMBL" id="CM017694">
    <property type="protein sequence ID" value="TYH10612.1"/>
    <property type="molecule type" value="Genomic_DNA"/>
</dbReference>
<accession>A0A5D2FY74</accession>
<proteinExistence type="predicted"/>
<reference evidence="1 2" key="1">
    <citation type="submission" date="2019-06" db="EMBL/GenBank/DDBJ databases">
        <title>WGS assembly of Gossypium darwinii.</title>
        <authorList>
            <person name="Chen Z.J."/>
            <person name="Sreedasyam A."/>
            <person name="Ando A."/>
            <person name="Song Q."/>
            <person name="De L."/>
            <person name="Hulse-Kemp A."/>
            <person name="Ding M."/>
            <person name="Ye W."/>
            <person name="Kirkbride R."/>
            <person name="Jenkins J."/>
            <person name="Plott C."/>
            <person name="Lovell J."/>
            <person name="Lin Y.-M."/>
            <person name="Vaughn R."/>
            <person name="Liu B."/>
            <person name="Li W."/>
            <person name="Simpson S."/>
            <person name="Scheffler B."/>
            <person name="Saski C."/>
            <person name="Grover C."/>
            <person name="Hu G."/>
            <person name="Conover J."/>
            <person name="Carlson J."/>
            <person name="Shu S."/>
            <person name="Boston L."/>
            <person name="Williams M."/>
            <person name="Peterson D."/>
            <person name="Mcgee K."/>
            <person name="Jones D."/>
            <person name="Wendel J."/>
            <person name="Stelly D."/>
            <person name="Grimwood J."/>
            <person name="Schmutz J."/>
        </authorList>
    </citation>
    <scope>NUCLEOTIDE SEQUENCE [LARGE SCALE GENOMIC DNA]</scope>
    <source>
        <strain evidence="1">1808015.09</strain>
    </source>
</reference>
<dbReference type="Proteomes" id="UP000323506">
    <property type="component" value="Chromosome A07"/>
</dbReference>
<sequence>MQPYSGQNCRLQFSTPPTEYKFNVKNLGQSSTLPFHFFSRLNLSLSISFSHLELSSFFHSSSHFLPTSSQVPTKDFSIRIDFKIRTIELDRKRIKLQILLGKRGFVQ</sequence>
<dbReference type="AlphaFoldDB" id="A0A5D2FY74"/>
<evidence type="ECO:0000313" key="2">
    <source>
        <dbReference type="Proteomes" id="UP000323506"/>
    </source>
</evidence>
<organism evidence="1 2">
    <name type="scientific">Gossypium darwinii</name>
    <name type="common">Darwin's cotton</name>
    <name type="synonym">Gossypium barbadense var. darwinii</name>
    <dbReference type="NCBI Taxonomy" id="34276"/>
    <lineage>
        <taxon>Eukaryota</taxon>
        <taxon>Viridiplantae</taxon>
        <taxon>Streptophyta</taxon>
        <taxon>Embryophyta</taxon>
        <taxon>Tracheophyta</taxon>
        <taxon>Spermatophyta</taxon>
        <taxon>Magnoliopsida</taxon>
        <taxon>eudicotyledons</taxon>
        <taxon>Gunneridae</taxon>
        <taxon>Pentapetalae</taxon>
        <taxon>rosids</taxon>
        <taxon>malvids</taxon>
        <taxon>Malvales</taxon>
        <taxon>Malvaceae</taxon>
        <taxon>Malvoideae</taxon>
        <taxon>Gossypium</taxon>
    </lineage>
</organism>